<dbReference type="NCBIfam" id="TIGR02274">
    <property type="entry name" value="dCTP_deam"/>
    <property type="match status" value="1"/>
</dbReference>
<dbReference type="HAMAP" id="MF_00146">
    <property type="entry name" value="dCTP_deaminase"/>
    <property type="match status" value="1"/>
</dbReference>
<keyword evidence="3" id="KW-0547">Nucleotide-binding</keyword>
<name>A0A7C5WZR6_9AQUI</name>
<feature type="binding site" evidence="3">
    <location>
        <position position="113"/>
    </location>
    <ligand>
        <name>dCTP</name>
        <dbReference type="ChEBI" id="CHEBI:61481"/>
    </ligand>
</feature>
<dbReference type="Gene3D" id="2.70.40.10">
    <property type="match status" value="1"/>
</dbReference>
<comment type="catalytic activity">
    <reaction evidence="3">
        <text>dCTP + 2 H2O = dUMP + NH4(+) + diphosphate</text>
        <dbReference type="Rhea" id="RHEA:19205"/>
        <dbReference type="ChEBI" id="CHEBI:15377"/>
        <dbReference type="ChEBI" id="CHEBI:28938"/>
        <dbReference type="ChEBI" id="CHEBI:33019"/>
        <dbReference type="ChEBI" id="CHEBI:61481"/>
        <dbReference type="ChEBI" id="CHEBI:246422"/>
        <dbReference type="EC" id="3.5.4.30"/>
    </reaction>
</comment>
<dbReference type="GO" id="GO:0006226">
    <property type="term" value="P:dUMP biosynthetic process"/>
    <property type="evidence" value="ECO:0007669"/>
    <property type="project" value="UniProtKB-UniRule"/>
</dbReference>
<comment type="pathway">
    <text evidence="3">Pyrimidine metabolism; dUMP biosynthesis; dUMP from dCTP: step 1/1.</text>
</comment>
<dbReference type="GO" id="GO:0000166">
    <property type="term" value="F:nucleotide binding"/>
    <property type="evidence" value="ECO:0007669"/>
    <property type="project" value="UniProtKB-KW"/>
</dbReference>
<dbReference type="SUPFAM" id="SSF51283">
    <property type="entry name" value="dUTPase-like"/>
    <property type="match status" value="1"/>
</dbReference>
<feature type="binding site" evidence="3">
    <location>
        <position position="156"/>
    </location>
    <ligand>
        <name>dCTP</name>
        <dbReference type="ChEBI" id="CHEBI:61481"/>
    </ligand>
</feature>
<dbReference type="InterPro" id="IPR011962">
    <property type="entry name" value="dCTP_deaminase"/>
</dbReference>
<feature type="binding site" evidence="3">
    <location>
        <position position="159"/>
    </location>
    <ligand>
        <name>dCTP</name>
        <dbReference type="ChEBI" id="CHEBI:61481"/>
    </ligand>
</feature>
<dbReference type="UniPathway" id="UPA00610">
    <property type="reaction ID" value="UER00667"/>
</dbReference>
<reference evidence="4" key="1">
    <citation type="journal article" date="2020" name="mSystems">
        <title>Genome- and Community-Level Interaction Insights into Carbon Utilization and Element Cycling Functions of Hydrothermarchaeota in Hydrothermal Sediment.</title>
        <authorList>
            <person name="Zhou Z."/>
            <person name="Liu Y."/>
            <person name="Xu W."/>
            <person name="Pan J."/>
            <person name="Luo Z.H."/>
            <person name="Li M."/>
        </authorList>
    </citation>
    <scope>NUCLEOTIDE SEQUENCE [LARGE SCALE GENOMIC DNA]</scope>
    <source>
        <strain evidence="4">SpSt-114</strain>
    </source>
</reference>
<organism evidence="4">
    <name type="scientific">Thermocrinis ruber</name>
    <dbReference type="NCBI Taxonomy" id="75906"/>
    <lineage>
        <taxon>Bacteria</taxon>
        <taxon>Pseudomonadati</taxon>
        <taxon>Aquificota</taxon>
        <taxon>Aquificia</taxon>
        <taxon>Aquificales</taxon>
        <taxon>Aquificaceae</taxon>
        <taxon>Thermocrinis</taxon>
    </lineage>
</organism>
<keyword evidence="2 3" id="KW-0546">Nucleotide metabolism</keyword>
<dbReference type="EC" id="3.5.4.30" evidence="3"/>
<feature type="site" description="Important for bifunctional activity" evidence="3">
    <location>
        <begin position="110"/>
        <end position="111"/>
    </location>
</feature>
<evidence type="ECO:0000256" key="2">
    <source>
        <dbReference type="ARBA" id="ARBA00023080"/>
    </source>
</evidence>
<comment type="caution">
    <text evidence="4">The sequence shown here is derived from an EMBL/GenBank/DDBJ whole genome shotgun (WGS) entry which is preliminary data.</text>
</comment>
<dbReference type="GO" id="GO:0015949">
    <property type="term" value="P:nucleobase-containing small molecule interconversion"/>
    <property type="evidence" value="ECO:0007669"/>
    <property type="project" value="TreeGrafter"/>
</dbReference>
<gene>
    <name evidence="3 4" type="primary">dcd</name>
    <name evidence="4" type="ORF">ENN04_00425</name>
</gene>
<proteinExistence type="inferred from homology"/>
<dbReference type="GO" id="GO:0033973">
    <property type="term" value="F:dCTP deaminase (dUMP-forming) activity"/>
    <property type="evidence" value="ECO:0007669"/>
    <property type="project" value="UniProtKB-UniRule"/>
</dbReference>
<dbReference type="InterPro" id="IPR033704">
    <property type="entry name" value="dUTPase_trimeric"/>
</dbReference>
<dbReference type="InterPro" id="IPR036157">
    <property type="entry name" value="dUTPase-like_sf"/>
</dbReference>
<evidence type="ECO:0000256" key="1">
    <source>
        <dbReference type="ARBA" id="ARBA00022801"/>
    </source>
</evidence>
<feature type="binding site" evidence="3">
    <location>
        <begin position="121"/>
        <end position="123"/>
    </location>
    <ligand>
        <name>dCTP</name>
        <dbReference type="ChEBI" id="CHEBI:61481"/>
    </ligand>
</feature>
<dbReference type="CDD" id="cd07557">
    <property type="entry name" value="trimeric_dUTPase"/>
    <property type="match status" value="1"/>
</dbReference>
<dbReference type="AlphaFoldDB" id="A0A7C5WZR6"/>
<evidence type="ECO:0000313" key="4">
    <source>
        <dbReference type="EMBL" id="HHO73095.1"/>
    </source>
</evidence>
<comment type="similarity">
    <text evidence="3">Belongs to the dCTP deaminase family.</text>
</comment>
<dbReference type="GO" id="GO:0006229">
    <property type="term" value="P:dUTP biosynthetic process"/>
    <property type="evidence" value="ECO:0007669"/>
    <property type="project" value="InterPro"/>
</dbReference>
<dbReference type="GO" id="GO:0008829">
    <property type="term" value="F:dCTP deaminase activity"/>
    <property type="evidence" value="ECO:0007669"/>
    <property type="project" value="InterPro"/>
</dbReference>
<dbReference type="PANTHER" id="PTHR42680:SF3">
    <property type="entry name" value="DCTP DEAMINASE"/>
    <property type="match status" value="1"/>
</dbReference>
<dbReference type="Pfam" id="PF22769">
    <property type="entry name" value="DCD"/>
    <property type="match status" value="1"/>
</dbReference>
<keyword evidence="1 3" id="KW-0378">Hydrolase</keyword>
<feature type="binding site" evidence="3">
    <location>
        <position position="163"/>
    </location>
    <ligand>
        <name>dCTP</name>
        <dbReference type="ChEBI" id="CHEBI:61481"/>
    </ligand>
</feature>
<sequence>MILSDKSIKRLIKEGRLSIEPLREENIQASSIDLTLGEDVIFYRVDFIDVKAGELSVERRTIPEEGIVIEPKSFLLATTLEYIKLPEDITAFVEGRSSLGRLGLFIENAGWVDAGFEGQITLELYNANNVPIKLYKGMKICQIVLAKLDQPAERPYRGKYFGQRGATPSKIFVDFGTDFKT</sequence>
<protein>
    <recommendedName>
        <fullName evidence="3">dCTP deaminase, dUMP-forming</fullName>
        <ecNumber evidence="3">3.5.4.30</ecNumber>
    </recommendedName>
    <alternativeName>
        <fullName evidence="3">Bifunctional dCTP deaminase:dUTPase</fullName>
    </alternativeName>
    <alternativeName>
        <fullName evidence="3">DCD-DUT</fullName>
    </alternativeName>
</protein>
<comment type="subunit">
    <text evidence="3">Homotrimer.</text>
</comment>
<feature type="binding site" evidence="3">
    <location>
        <begin position="96"/>
        <end position="101"/>
    </location>
    <ligand>
        <name>dCTP</name>
        <dbReference type="ChEBI" id="CHEBI:61481"/>
    </ligand>
</feature>
<dbReference type="EMBL" id="DSAC01000006">
    <property type="protein sequence ID" value="HHO73095.1"/>
    <property type="molecule type" value="Genomic_DNA"/>
</dbReference>
<accession>A0A7C5WZR6</accession>
<feature type="binding site" evidence="3">
    <location>
        <position position="142"/>
    </location>
    <ligand>
        <name>dCTP</name>
        <dbReference type="ChEBI" id="CHEBI:61481"/>
    </ligand>
</feature>
<evidence type="ECO:0000256" key="3">
    <source>
        <dbReference type="HAMAP-Rule" id="MF_00146"/>
    </source>
</evidence>
<dbReference type="PANTHER" id="PTHR42680">
    <property type="entry name" value="DCTP DEAMINASE"/>
    <property type="match status" value="1"/>
</dbReference>
<comment type="function">
    <text evidence="3">Bifunctional enzyme that catalyzes both the deamination of dCTP to dUTP and the hydrolysis of dUTP to dUMP without releasing the toxic dUTP intermediate.</text>
</comment>
<feature type="active site" description="Proton donor/acceptor" evidence="3">
    <location>
        <position position="123"/>
    </location>
</feature>